<sequence length="251" mass="28322">MATKKRKTLTDDCDKDFEWMEPNPIPSTRKRKSSIANTKEIKSTIMKEPDIEKITLSSILLHPPGRERQIDIFVSLPKLSNASKSNKRNIGYTSVWSDTNIGVGSNIGQFSPVLNEVESEEVIDCKSPYYVEPDDRFFEVSLLFSNINSQSMKYTPVSQSLSNYEIMIPYYGSHGDEHYIRCKQSNKIWFQGMAISCSSGHIVFVELYCGRSTDIEKKVSPGSQVFFDNLFTSIPLLKELSSKGIVGTGTM</sequence>
<accession>A0A7R8CSH8</accession>
<dbReference type="PANTHER" id="PTHR47055:SF3">
    <property type="entry name" value="PHORBOL-ESTER_DAG-TYPE DOMAIN-CONTAINING PROTEIN"/>
    <property type="match status" value="1"/>
</dbReference>
<dbReference type="AlphaFoldDB" id="A0A7R8CSH8"/>
<protein>
    <submittedName>
        <fullName evidence="2">(salmon louse) hypothetical protein</fullName>
    </submittedName>
</protein>
<dbReference type="Proteomes" id="UP000675881">
    <property type="component" value="Chromosome 4"/>
</dbReference>
<evidence type="ECO:0000259" key="1">
    <source>
        <dbReference type="Pfam" id="PF13843"/>
    </source>
</evidence>
<dbReference type="GO" id="GO:0043565">
    <property type="term" value="F:sequence-specific DNA binding"/>
    <property type="evidence" value="ECO:0007669"/>
    <property type="project" value="TreeGrafter"/>
</dbReference>
<organism evidence="2 3">
    <name type="scientific">Lepeophtheirus salmonis</name>
    <name type="common">Salmon louse</name>
    <name type="synonym">Caligus salmonis</name>
    <dbReference type="NCBI Taxonomy" id="72036"/>
    <lineage>
        <taxon>Eukaryota</taxon>
        <taxon>Metazoa</taxon>
        <taxon>Ecdysozoa</taxon>
        <taxon>Arthropoda</taxon>
        <taxon>Crustacea</taxon>
        <taxon>Multicrustacea</taxon>
        <taxon>Hexanauplia</taxon>
        <taxon>Copepoda</taxon>
        <taxon>Siphonostomatoida</taxon>
        <taxon>Caligidae</taxon>
        <taxon>Lepeophtheirus</taxon>
    </lineage>
</organism>
<dbReference type="InterPro" id="IPR052638">
    <property type="entry name" value="PiggyBac_TE-derived"/>
</dbReference>
<dbReference type="PANTHER" id="PTHR47055">
    <property type="entry name" value="DDE_TNP_1_7 DOMAIN-CONTAINING PROTEIN"/>
    <property type="match status" value="1"/>
</dbReference>
<reference evidence="2" key="1">
    <citation type="submission" date="2021-02" db="EMBL/GenBank/DDBJ databases">
        <authorList>
            <person name="Bekaert M."/>
        </authorList>
    </citation>
    <scope>NUCLEOTIDE SEQUENCE</scope>
    <source>
        <strain evidence="2">IoA-00</strain>
    </source>
</reference>
<dbReference type="Pfam" id="PF13843">
    <property type="entry name" value="DDE_Tnp_1_7"/>
    <property type="match status" value="1"/>
</dbReference>
<keyword evidence="3" id="KW-1185">Reference proteome</keyword>
<name>A0A7R8CSH8_LEPSM</name>
<gene>
    <name evidence="2" type="ORF">LSAA_9198</name>
</gene>
<dbReference type="InterPro" id="IPR029526">
    <property type="entry name" value="PGBD"/>
</dbReference>
<dbReference type="EMBL" id="HG994583">
    <property type="protein sequence ID" value="CAF2917234.1"/>
    <property type="molecule type" value="Genomic_DNA"/>
</dbReference>
<evidence type="ECO:0000313" key="3">
    <source>
        <dbReference type="Proteomes" id="UP000675881"/>
    </source>
</evidence>
<evidence type="ECO:0000313" key="2">
    <source>
        <dbReference type="EMBL" id="CAF2917234.1"/>
    </source>
</evidence>
<feature type="domain" description="PiggyBac transposable element-derived protein" evidence="1">
    <location>
        <begin position="134"/>
        <end position="251"/>
    </location>
</feature>
<proteinExistence type="predicted"/>